<gene>
    <name evidence="3" type="ORF">SAMN04488135_104370</name>
</gene>
<evidence type="ECO:0000256" key="2">
    <source>
        <dbReference type="RuleBase" id="RU362080"/>
    </source>
</evidence>
<keyword evidence="4" id="KW-1185">Reference proteome</keyword>
<protein>
    <recommendedName>
        <fullName evidence="2">Antitoxin</fullName>
    </recommendedName>
</protein>
<evidence type="ECO:0000313" key="4">
    <source>
        <dbReference type="Proteomes" id="UP000184226"/>
    </source>
</evidence>
<dbReference type="NCBIfam" id="TIGR01552">
    <property type="entry name" value="phd_fam"/>
    <property type="match status" value="1"/>
</dbReference>
<comment type="similarity">
    <text evidence="1 2">Belongs to the phD/YefM antitoxin family.</text>
</comment>
<dbReference type="Pfam" id="PF02604">
    <property type="entry name" value="PhdYeFM_antitox"/>
    <property type="match status" value="1"/>
</dbReference>
<dbReference type="SUPFAM" id="SSF143120">
    <property type="entry name" value="YefM-like"/>
    <property type="match status" value="1"/>
</dbReference>
<reference evidence="3 4" key="1">
    <citation type="submission" date="2016-11" db="EMBL/GenBank/DDBJ databases">
        <authorList>
            <person name="Jaros S."/>
            <person name="Januszkiewicz K."/>
            <person name="Wedrychowicz H."/>
        </authorList>
    </citation>
    <scope>NUCLEOTIDE SEQUENCE [LARGE SCALE GENOMIC DNA]</scope>
    <source>
        <strain evidence="3 4">CGMCC 1.10190</strain>
    </source>
</reference>
<dbReference type="Gene3D" id="3.40.1620.10">
    <property type="entry name" value="YefM-like domain"/>
    <property type="match status" value="1"/>
</dbReference>
<dbReference type="Proteomes" id="UP000184226">
    <property type="component" value="Unassembled WGS sequence"/>
</dbReference>
<sequence>MHSWQIQEAKARMSEIIKRAQEQPQDITLHGKSVAVVISRAEFDRLSRAEGSLVDFMRRSPLYDVDDMELERDKSLTREVAL</sequence>
<accession>A0A1M5VG28</accession>
<dbReference type="OrthoDB" id="361281at2"/>
<dbReference type="InterPro" id="IPR036165">
    <property type="entry name" value="YefM-like_sf"/>
</dbReference>
<evidence type="ECO:0000256" key="1">
    <source>
        <dbReference type="ARBA" id="ARBA00009981"/>
    </source>
</evidence>
<proteinExistence type="inferred from homology"/>
<dbReference type="EMBL" id="FQXE01000004">
    <property type="protein sequence ID" value="SHH74180.1"/>
    <property type="molecule type" value="Genomic_DNA"/>
</dbReference>
<comment type="function">
    <text evidence="2">Antitoxin component of a type II toxin-antitoxin (TA) system.</text>
</comment>
<name>A0A1M5VG28_9BURK</name>
<dbReference type="AlphaFoldDB" id="A0A1M5VG28"/>
<evidence type="ECO:0000313" key="3">
    <source>
        <dbReference type="EMBL" id="SHH74180.1"/>
    </source>
</evidence>
<organism evidence="3 4">
    <name type="scientific">Pollutimonas bauzanensis</name>
    <dbReference type="NCBI Taxonomy" id="658167"/>
    <lineage>
        <taxon>Bacteria</taxon>
        <taxon>Pseudomonadati</taxon>
        <taxon>Pseudomonadota</taxon>
        <taxon>Betaproteobacteria</taxon>
        <taxon>Burkholderiales</taxon>
        <taxon>Alcaligenaceae</taxon>
        <taxon>Pollutimonas</taxon>
    </lineage>
</organism>
<dbReference type="STRING" id="658167.SAMN04488135_104370"/>
<dbReference type="RefSeq" id="WP_073103024.1">
    <property type="nucleotide sequence ID" value="NZ_FQXE01000004.1"/>
</dbReference>
<dbReference type="InterPro" id="IPR006442">
    <property type="entry name" value="Antitoxin_Phd/YefM"/>
</dbReference>